<protein>
    <submittedName>
        <fullName evidence="2">Uncharacterized protein</fullName>
    </submittedName>
</protein>
<dbReference type="OrthoDB" id="2333993at2759"/>
<proteinExistence type="predicted"/>
<feature type="non-terminal residue" evidence="2">
    <location>
        <position position="1"/>
    </location>
</feature>
<evidence type="ECO:0000256" key="1">
    <source>
        <dbReference type="SAM" id="MobiDB-lite"/>
    </source>
</evidence>
<dbReference type="Proteomes" id="UP000077266">
    <property type="component" value="Unassembled WGS sequence"/>
</dbReference>
<evidence type="ECO:0000313" key="3">
    <source>
        <dbReference type="Proteomes" id="UP000077266"/>
    </source>
</evidence>
<feature type="non-terminal residue" evidence="2">
    <location>
        <position position="114"/>
    </location>
</feature>
<gene>
    <name evidence="2" type="ORF">EXIGLDRAFT_593279</name>
</gene>
<accession>A0A165IJY2</accession>
<keyword evidence="3" id="KW-1185">Reference proteome</keyword>
<organism evidence="2 3">
    <name type="scientific">Exidia glandulosa HHB12029</name>
    <dbReference type="NCBI Taxonomy" id="1314781"/>
    <lineage>
        <taxon>Eukaryota</taxon>
        <taxon>Fungi</taxon>
        <taxon>Dikarya</taxon>
        <taxon>Basidiomycota</taxon>
        <taxon>Agaricomycotina</taxon>
        <taxon>Agaricomycetes</taxon>
        <taxon>Auriculariales</taxon>
        <taxon>Exidiaceae</taxon>
        <taxon>Exidia</taxon>
    </lineage>
</organism>
<sequence>PTESDPDALILHPPYAPKLNYVAIVDAKNPSKFLDEKDFVDAKGNTIQEYPYRFEPVRGVGGLKSGPIEDTECLRCTFCRKKYRGKNSKSMWRRHVQKSHKIKLQNYRERNSKH</sequence>
<dbReference type="EMBL" id="KV425989">
    <property type="protein sequence ID" value="KZV93507.1"/>
    <property type="molecule type" value="Genomic_DNA"/>
</dbReference>
<feature type="compositionally biased region" description="Basic residues" evidence="1">
    <location>
        <begin position="89"/>
        <end position="103"/>
    </location>
</feature>
<reference evidence="2 3" key="1">
    <citation type="journal article" date="2016" name="Mol. Biol. Evol.">
        <title>Comparative Genomics of Early-Diverging Mushroom-Forming Fungi Provides Insights into the Origins of Lignocellulose Decay Capabilities.</title>
        <authorList>
            <person name="Nagy L.G."/>
            <person name="Riley R."/>
            <person name="Tritt A."/>
            <person name="Adam C."/>
            <person name="Daum C."/>
            <person name="Floudas D."/>
            <person name="Sun H."/>
            <person name="Yadav J.S."/>
            <person name="Pangilinan J."/>
            <person name="Larsson K.H."/>
            <person name="Matsuura K."/>
            <person name="Barry K."/>
            <person name="Labutti K."/>
            <person name="Kuo R."/>
            <person name="Ohm R.A."/>
            <person name="Bhattacharya S.S."/>
            <person name="Shirouzu T."/>
            <person name="Yoshinaga Y."/>
            <person name="Martin F.M."/>
            <person name="Grigoriev I.V."/>
            <person name="Hibbett D.S."/>
        </authorList>
    </citation>
    <scope>NUCLEOTIDE SEQUENCE [LARGE SCALE GENOMIC DNA]</scope>
    <source>
        <strain evidence="2 3">HHB12029</strain>
    </source>
</reference>
<evidence type="ECO:0000313" key="2">
    <source>
        <dbReference type="EMBL" id="KZV93507.1"/>
    </source>
</evidence>
<name>A0A165IJY2_EXIGL</name>
<dbReference type="AlphaFoldDB" id="A0A165IJY2"/>
<feature type="region of interest" description="Disordered" evidence="1">
    <location>
        <begin position="89"/>
        <end position="114"/>
    </location>
</feature>
<dbReference type="InParanoid" id="A0A165IJY2"/>